<feature type="transmembrane region" description="Helical" evidence="10">
    <location>
        <begin position="195"/>
        <end position="219"/>
    </location>
</feature>
<dbReference type="InterPro" id="IPR050222">
    <property type="entry name" value="MATE_MdtK"/>
</dbReference>
<dbReference type="GO" id="GO:0042910">
    <property type="term" value="F:xenobiotic transmembrane transporter activity"/>
    <property type="evidence" value="ECO:0007669"/>
    <property type="project" value="InterPro"/>
</dbReference>
<feature type="transmembrane region" description="Helical" evidence="10">
    <location>
        <begin position="56"/>
        <end position="79"/>
    </location>
</feature>
<sequence>MNKNSLLTGFYKTLFSIAIPIILQNLLQTFVNMIDTVMVGRLGEIAIASVGLGNQIFFMLIMVSFGVSSGATIFISQFWGAGDIPGIRKTFGIMLSVCFAVSLVFFAGSVLIPEKLLRLYTSDQAVISEGSIYLRIVAFSYPLFAIASSCQMSFRSTEHVVLPVVTTAISFVTNVVLNAALIFGFEPLGIPRMGVAGAALATVISRLIETVITVSVALARKFEVMGKVRELLSFDRAFIIKLIKIASPVLISESLWGLGITTQNSIFSHAGTDSFAAFSIMNTVNQLTWVFFIGMGNASGIILGKKIGAGEEEGARAFAHRFCWFMPVMGAAIGILLFPLSRLLPFLFNVSPHIISISQSMMLVLMGMYPSRAFNMLIIVGICRSGGDTVFSFLIDNGWMWLLAIPLACAATFWWNCPAWQIMLCFETEQFLKTLCGIWRVKSGKWLRNVTR</sequence>
<name>A0A7W8G792_9SPIR</name>
<comment type="caution">
    <text evidence="11">The sequence shown here is derived from an EMBL/GenBank/DDBJ whole genome shotgun (WGS) entry which is preliminary data.</text>
</comment>
<feature type="transmembrane region" description="Helical" evidence="10">
    <location>
        <begin position="132"/>
        <end position="148"/>
    </location>
</feature>
<evidence type="ECO:0000256" key="8">
    <source>
        <dbReference type="ARBA" id="ARBA00023136"/>
    </source>
</evidence>
<protein>
    <recommendedName>
        <fullName evidence="9">Multidrug-efflux transporter</fullName>
    </recommendedName>
</protein>
<dbReference type="GO" id="GO:0005886">
    <property type="term" value="C:plasma membrane"/>
    <property type="evidence" value="ECO:0007669"/>
    <property type="project" value="UniProtKB-SubCell"/>
</dbReference>
<evidence type="ECO:0000256" key="6">
    <source>
        <dbReference type="ARBA" id="ARBA00022989"/>
    </source>
</evidence>
<keyword evidence="7" id="KW-0406">Ion transport</keyword>
<evidence type="ECO:0000256" key="1">
    <source>
        <dbReference type="ARBA" id="ARBA00004651"/>
    </source>
</evidence>
<feature type="transmembrane region" description="Helical" evidence="10">
    <location>
        <begin position="160"/>
        <end position="183"/>
    </location>
</feature>
<feature type="transmembrane region" description="Helical" evidence="10">
    <location>
        <begin position="399"/>
        <end position="417"/>
    </location>
</feature>
<organism evidence="11 12">
    <name type="scientific">Treponema ruminis</name>
    <dbReference type="NCBI Taxonomy" id="744515"/>
    <lineage>
        <taxon>Bacteria</taxon>
        <taxon>Pseudomonadati</taxon>
        <taxon>Spirochaetota</taxon>
        <taxon>Spirochaetia</taxon>
        <taxon>Spirochaetales</taxon>
        <taxon>Treponemataceae</taxon>
        <taxon>Treponema</taxon>
    </lineage>
</organism>
<dbReference type="InterPro" id="IPR002528">
    <property type="entry name" value="MATE_fam"/>
</dbReference>
<evidence type="ECO:0000313" key="12">
    <source>
        <dbReference type="Proteomes" id="UP000518887"/>
    </source>
</evidence>
<accession>A0A7W8G792</accession>
<evidence type="ECO:0000256" key="9">
    <source>
        <dbReference type="ARBA" id="ARBA00031636"/>
    </source>
</evidence>
<dbReference type="PANTHER" id="PTHR43298">
    <property type="entry name" value="MULTIDRUG RESISTANCE PROTEIN NORM-RELATED"/>
    <property type="match status" value="1"/>
</dbReference>
<feature type="transmembrane region" description="Helical" evidence="10">
    <location>
        <begin position="91"/>
        <end position="112"/>
    </location>
</feature>
<keyword evidence="6 10" id="KW-1133">Transmembrane helix</keyword>
<evidence type="ECO:0000313" key="11">
    <source>
        <dbReference type="EMBL" id="MBB5224991.1"/>
    </source>
</evidence>
<dbReference type="RefSeq" id="WP_184656816.1">
    <property type="nucleotide sequence ID" value="NZ_JACHFQ010000001.1"/>
</dbReference>
<reference evidence="11 12" key="1">
    <citation type="submission" date="2020-08" db="EMBL/GenBank/DDBJ databases">
        <title>Genomic Encyclopedia of Type Strains, Phase IV (KMG-IV): sequencing the most valuable type-strain genomes for metagenomic binning, comparative biology and taxonomic classification.</title>
        <authorList>
            <person name="Goeker M."/>
        </authorList>
    </citation>
    <scope>NUCLEOTIDE SEQUENCE [LARGE SCALE GENOMIC DNA]</scope>
    <source>
        <strain evidence="11 12">DSM 103462</strain>
    </source>
</reference>
<evidence type="ECO:0000256" key="2">
    <source>
        <dbReference type="ARBA" id="ARBA00022448"/>
    </source>
</evidence>
<gene>
    <name evidence="11" type="ORF">HNP76_000331</name>
</gene>
<keyword evidence="5 10" id="KW-0812">Transmembrane</keyword>
<dbReference type="GO" id="GO:0015297">
    <property type="term" value="F:antiporter activity"/>
    <property type="evidence" value="ECO:0007669"/>
    <property type="project" value="UniProtKB-KW"/>
</dbReference>
<dbReference type="Proteomes" id="UP000518887">
    <property type="component" value="Unassembled WGS sequence"/>
</dbReference>
<evidence type="ECO:0000256" key="3">
    <source>
        <dbReference type="ARBA" id="ARBA00022449"/>
    </source>
</evidence>
<keyword evidence="4" id="KW-1003">Cell membrane</keyword>
<keyword evidence="2" id="KW-0813">Transport</keyword>
<dbReference type="AlphaFoldDB" id="A0A7W8G792"/>
<dbReference type="EMBL" id="JACHFQ010000001">
    <property type="protein sequence ID" value="MBB5224991.1"/>
    <property type="molecule type" value="Genomic_DNA"/>
</dbReference>
<evidence type="ECO:0000256" key="7">
    <source>
        <dbReference type="ARBA" id="ARBA00023065"/>
    </source>
</evidence>
<dbReference type="PANTHER" id="PTHR43298:SF2">
    <property type="entry name" value="FMN_FAD EXPORTER YEEO-RELATED"/>
    <property type="match status" value="1"/>
</dbReference>
<comment type="subcellular location">
    <subcellularLocation>
        <location evidence="1">Cell membrane</location>
        <topology evidence="1">Multi-pass membrane protein</topology>
    </subcellularLocation>
</comment>
<dbReference type="Pfam" id="PF01554">
    <property type="entry name" value="MatE"/>
    <property type="match status" value="2"/>
</dbReference>
<dbReference type="GO" id="GO:0006811">
    <property type="term" value="P:monoatomic ion transport"/>
    <property type="evidence" value="ECO:0007669"/>
    <property type="project" value="UniProtKB-KW"/>
</dbReference>
<keyword evidence="8 10" id="KW-0472">Membrane</keyword>
<dbReference type="CDD" id="cd13134">
    <property type="entry name" value="MATE_like_8"/>
    <property type="match status" value="1"/>
</dbReference>
<keyword evidence="3" id="KW-0050">Antiport</keyword>
<dbReference type="InterPro" id="IPR048279">
    <property type="entry name" value="MdtK-like"/>
</dbReference>
<feature type="transmembrane region" description="Helical" evidence="10">
    <location>
        <begin position="322"/>
        <end position="340"/>
    </location>
</feature>
<feature type="transmembrane region" description="Helical" evidence="10">
    <location>
        <begin position="6"/>
        <end position="23"/>
    </location>
</feature>
<evidence type="ECO:0000256" key="10">
    <source>
        <dbReference type="SAM" id="Phobius"/>
    </source>
</evidence>
<evidence type="ECO:0000256" key="5">
    <source>
        <dbReference type="ARBA" id="ARBA00022692"/>
    </source>
</evidence>
<dbReference type="PIRSF" id="PIRSF006603">
    <property type="entry name" value="DinF"/>
    <property type="match status" value="1"/>
</dbReference>
<evidence type="ECO:0000256" key="4">
    <source>
        <dbReference type="ARBA" id="ARBA00022475"/>
    </source>
</evidence>
<dbReference type="NCBIfam" id="TIGR00797">
    <property type="entry name" value="matE"/>
    <property type="match status" value="1"/>
</dbReference>
<keyword evidence="12" id="KW-1185">Reference proteome</keyword>
<proteinExistence type="predicted"/>